<gene>
    <name evidence="2" type="ORF">METZ01_LOCUS62057</name>
</gene>
<reference evidence="2" key="1">
    <citation type="submission" date="2018-05" db="EMBL/GenBank/DDBJ databases">
        <authorList>
            <person name="Lanie J.A."/>
            <person name="Ng W.-L."/>
            <person name="Kazmierczak K.M."/>
            <person name="Andrzejewski T.M."/>
            <person name="Davidsen T.M."/>
            <person name="Wayne K.J."/>
            <person name="Tettelin H."/>
            <person name="Glass J.I."/>
            <person name="Rusch D."/>
            <person name="Podicherti R."/>
            <person name="Tsui H.-C.T."/>
            <person name="Winkler M.E."/>
        </authorList>
    </citation>
    <scope>NUCLEOTIDE SEQUENCE</scope>
</reference>
<dbReference type="EMBL" id="UINC01003782">
    <property type="protein sequence ID" value="SVA09203.1"/>
    <property type="molecule type" value="Genomic_DNA"/>
</dbReference>
<keyword evidence="1" id="KW-0472">Membrane</keyword>
<proteinExistence type="predicted"/>
<name>A0A381T640_9ZZZZ</name>
<protein>
    <submittedName>
        <fullName evidence="2">Uncharacterized protein</fullName>
    </submittedName>
</protein>
<keyword evidence="1" id="KW-0812">Transmembrane</keyword>
<evidence type="ECO:0000313" key="2">
    <source>
        <dbReference type="EMBL" id="SVA09203.1"/>
    </source>
</evidence>
<keyword evidence="1" id="KW-1133">Transmembrane helix</keyword>
<organism evidence="2">
    <name type="scientific">marine metagenome</name>
    <dbReference type="NCBI Taxonomy" id="408172"/>
    <lineage>
        <taxon>unclassified sequences</taxon>
        <taxon>metagenomes</taxon>
        <taxon>ecological metagenomes</taxon>
    </lineage>
</organism>
<dbReference type="AlphaFoldDB" id="A0A381T640"/>
<feature type="transmembrane region" description="Helical" evidence="1">
    <location>
        <begin position="12"/>
        <end position="34"/>
    </location>
</feature>
<sequence length="77" mass="8817">MTMKNYPMKKTGIIAIICGLAIWALYLVNIFWSFLFSHPFLGLALVAIIGGLVILILDIYKEKEKDKENEPFRGEKK</sequence>
<feature type="transmembrane region" description="Helical" evidence="1">
    <location>
        <begin position="40"/>
        <end position="60"/>
    </location>
</feature>
<accession>A0A381T640</accession>
<evidence type="ECO:0000256" key="1">
    <source>
        <dbReference type="SAM" id="Phobius"/>
    </source>
</evidence>